<protein>
    <recommendedName>
        <fullName evidence="5">Glycosyltransferase RgtA/B/C/D-like domain-containing protein</fullName>
    </recommendedName>
</protein>
<feature type="transmembrane region" description="Helical" evidence="2">
    <location>
        <begin position="285"/>
        <end position="305"/>
    </location>
</feature>
<keyword evidence="2" id="KW-1133">Transmembrane helix</keyword>
<proteinExistence type="predicted"/>
<evidence type="ECO:0000313" key="4">
    <source>
        <dbReference type="Proteomes" id="UP000886829"/>
    </source>
</evidence>
<feature type="transmembrane region" description="Helical" evidence="2">
    <location>
        <begin position="583"/>
        <end position="602"/>
    </location>
</feature>
<organism evidence="3 4">
    <name type="scientific">Candidatus Anaerobiospirillum pullistercoris</name>
    <dbReference type="NCBI Taxonomy" id="2838452"/>
    <lineage>
        <taxon>Bacteria</taxon>
        <taxon>Pseudomonadati</taxon>
        <taxon>Pseudomonadota</taxon>
        <taxon>Gammaproteobacteria</taxon>
        <taxon>Aeromonadales</taxon>
        <taxon>Succinivibrionaceae</taxon>
        <taxon>Anaerobiospirillum</taxon>
    </lineage>
</organism>
<feature type="transmembrane region" description="Helical" evidence="2">
    <location>
        <begin position="113"/>
        <end position="133"/>
    </location>
</feature>
<dbReference type="Proteomes" id="UP000886829">
    <property type="component" value="Unassembled WGS sequence"/>
</dbReference>
<feature type="compositionally biased region" description="Acidic residues" evidence="1">
    <location>
        <begin position="509"/>
        <end position="518"/>
    </location>
</feature>
<feature type="region of interest" description="Disordered" evidence="1">
    <location>
        <begin position="500"/>
        <end position="519"/>
    </location>
</feature>
<accession>A0A9D1WD63</accession>
<feature type="region of interest" description="Disordered" evidence="1">
    <location>
        <begin position="465"/>
        <end position="487"/>
    </location>
</feature>
<reference evidence="3" key="1">
    <citation type="journal article" date="2021" name="PeerJ">
        <title>Extensive microbial diversity within the chicken gut microbiome revealed by metagenomics and culture.</title>
        <authorList>
            <person name="Gilroy R."/>
            <person name="Ravi A."/>
            <person name="Getino M."/>
            <person name="Pursley I."/>
            <person name="Horton D.L."/>
            <person name="Alikhan N.F."/>
            <person name="Baker D."/>
            <person name="Gharbi K."/>
            <person name="Hall N."/>
            <person name="Watson M."/>
            <person name="Adriaenssens E.M."/>
            <person name="Foster-Nyarko E."/>
            <person name="Jarju S."/>
            <person name="Secka A."/>
            <person name="Antonio M."/>
            <person name="Oren A."/>
            <person name="Chaudhuri R.R."/>
            <person name="La Ragione R."/>
            <person name="Hildebrand F."/>
            <person name="Pallen M.J."/>
        </authorList>
    </citation>
    <scope>NUCLEOTIDE SEQUENCE</scope>
    <source>
        <strain evidence="3">USASDec5-558</strain>
    </source>
</reference>
<name>A0A9D1WD63_9GAMM</name>
<feature type="transmembrane region" description="Helical" evidence="2">
    <location>
        <begin position="80"/>
        <end position="101"/>
    </location>
</feature>
<evidence type="ECO:0008006" key="5">
    <source>
        <dbReference type="Google" id="ProtNLM"/>
    </source>
</evidence>
<keyword evidence="2" id="KW-0472">Membrane</keyword>
<reference evidence="3" key="2">
    <citation type="submission" date="2021-04" db="EMBL/GenBank/DDBJ databases">
        <authorList>
            <person name="Gilroy R."/>
        </authorList>
    </citation>
    <scope>NUCLEOTIDE SEQUENCE</scope>
    <source>
        <strain evidence="3">USASDec5-558</strain>
    </source>
</reference>
<evidence type="ECO:0000256" key="1">
    <source>
        <dbReference type="SAM" id="MobiDB-lite"/>
    </source>
</evidence>
<feature type="transmembrane region" description="Helical" evidence="2">
    <location>
        <begin position="326"/>
        <end position="343"/>
    </location>
</feature>
<feature type="transmembrane region" description="Helical" evidence="2">
    <location>
        <begin position="548"/>
        <end position="571"/>
    </location>
</feature>
<gene>
    <name evidence="3" type="ORF">H9850_04250</name>
</gene>
<evidence type="ECO:0000313" key="3">
    <source>
        <dbReference type="EMBL" id="HIX56667.1"/>
    </source>
</evidence>
<evidence type="ECO:0000256" key="2">
    <source>
        <dbReference type="SAM" id="Phobius"/>
    </source>
</evidence>
<feature type="transmembrane region" description="Helical" evidence="2">
    <location>
        <begin position="349"/>
        <end position="366"/>
    </location>
</feature>
<feature type="transmembrane region" description="Helical" evidence="2">
    <location>
        <begin position="202"/>
        <end position="219"/>
    </location>
</feature>
<sequence>MISNKSYVLMLTLLVLAFVPAILLRDFNLVNELNYLDIAQDALDRGAFFTFYQNGVPYADKPPTYLWLCMFGLYFFGPHYAMSFLLLVSVLSLVFLIAILDRAFGSDFRHQERLLLMLGSAAMLFADVCALLGRMDMIFAAVMLLAYLKLIKRYSLIKTQKRNDRLDGHGHSERRGKLAPVKYGNLAIPLCLFAGIFIKGPYALIMPVVGLILVLLYNHDLKRFFVVFRPYYLLIILLLCALWALGVYAEGGSAYLENLFITQSAERLAGHLGHPEPVYYFLQNYPLLTLPISLSALYFMGWHLYHAMQNRRISPEQRQPVLSLKQQASLFFFLAVLLVVTIPSSKLEIYLLPGVLPLFYYVVLSYRQFHALHRGIDLSFEQDYLMVPESAYQRAYRTNNRELSAKSVASATATATSAVSTAVAVAAASVGNAAKASASATTSDAAEPSAQALSKTHGSVQFHLAEEDESSPQSVLPEASAQTKEEPLAERLQEVAAAEENLPASVVQTEEEETDDAEISQHWGLEIEDKGFMLAGLKSRGERVPLPLLLNLSLLLPLLAYVGLLVAYVVLYQRIPQLQDPMVAIAFSVLAFCSLGAIFFLVNRLFLFALAGAGIATLGLVFFAGLAMPFLNNYLGVGAMVKQISAAIDQGANPQVCAFNYRNTYALDVYDRRLVLIADPASLDECLEQNFNVMFSRKAIRNAPEDAQRLQELGAESIGDNLLLLSHINQSSLSAPYAGTAPLAPTSTSSPAAVAGAADTADAAATVQTLTLPSAQQSSR</sequence>
<dbReference type="AlphaFoldDB" id="A0A9D1WD63"/>
<feature type="transmembrane region" description="Helical" evidence="2">
    <location>
        <begin position="607"/>
        <end position="631"/>
    </location>
</feature>
<dbReference type="EMBL" id="DXEV01000084">
    <property type="protein sequence ID" value="HIX56667.1"/>
    <property type="molecule type" value="Genomic_DNA"/>
</dbReference>
<comment type="caution">
    <text evidence="3">The sequence shown here is derived from an EMBL/GenBank/DDBJ whole genome shotgun (WGS) entry which is preliminary data.</text>
</comment>
<feature type="transmembrane region" description="Helical" evidence="2">
    <location>
        <begin position="231"/>
        <end position="249"/>
    </location>
</feature>
<keyword evidence="2" id="KW-0812">Transmembrane</keyword>